<dbReference type="Proteomes" id="UP000324222">
    <property type="component" value="Unassembled WGS sequence"/>
</dbReference>
<accession>A0A5B7EEY1</accession>
<name>A0A5B7EEY1_PORTR</name>
<gene>
    <name evidence="1" type="ORF">E2C01_025351</name>
</gene>
<comment type="caution">
    <text evidence="1">The sequence shown here is derived from an EMBL/GenBank/DDBJ whole genome shotgun (WGS) entry which is preliminary data.</text>
</comment>
<dbReference type="AlphaFoldDB" id="A0A5B7EEY1"/>
<organism evidence="1 2">
    <name type="scientific">Portunus trituberculatus</name>
    <name type="common">Swimming crab</name>
    <name type="synonym">Neptunus trituberculatus</name>
    <dbReference type="NCBI Taxonomy" id="210409"/>
    <lineage>
        <taxon>Eukaryota</taxon>
        <taxon>Metazoa</taxon>
        <taxon>Ecdysozoa</taxon>
        <taxon>Arthropoda</taxon>
        <taxon>Crustacea</taxon>
        <taxon>Multicrustacea</taxon>
        <taxon>Malacostraca</taxon>
        <taxon>Eumalacostraca</taxon>
        <taxon>Eucarida</taxon>
        <taxon>Decapoda</taxon>
        <taxon>Pleocyemata</taxon>
        <taxon>Brachyura</taxon>
        <taxon>Eubrachyura</taxon>
        <taxon>Portunoidea</taxon>
        <taxon>Portunidae</taxon>
        <taxon>Portuninae</taxon>
        <taxon>Portunus</taxon>
    </lineage>
</organism>
<evidence type="ECO:0000313" key="1">
    <source>
        <dbReference type="EMBL" id="MPC32048.1"/>
    </source>
</evidence>
<dbReference type="EMBL" id="VSRR010002552">
    <property type="protein sequence ID" value="MPC32048.1"/>
    <property type="molecule type" value="Genomic_DNA"/>
</dbReference>
<reference evidence="1 2" key="1">
    <citation type="submission" date="2019-05" db="EMBL/GenBank/DDBJ databases">
        <title>Another draft genome of Portunus trituberculatus and its Hox gene families provides insights of decapod evolution.</title>
        <authorList>
            <person name="Jeong J.-H."/>
            <person name="Song I."/>
            <person name="Kim S."/>
            <person name="Choi T."/>
            <person name="Kim D."/>
            <person name="Ryu S."/>
            <person name="Kim W."/>
        </authorList>
    </citation>
    <scope>NUCLEOTIDE SEQUENCE [LARGE SCALE GENOMIC DNA]</scope>
    <source>
        <tissue evidence="1">Muscle</tissue>
    </source>
</reference>
<sequence length="144" mass="16139">MQKNYPLIVLVSSRLRIEDCEKEQPLNYHSVPQSQGIFCGLRHCHIYTNTPCQRRPRCLYTWNARTLSRGWSVEMVKGGIIIAFTWIFPKSECASLQTSELQGAQCATVGLLDGGIGVALSINLLKELNASLVYTYCVSDVEIL</sequence>
<protein>
    <submittedName>
        <fullName evidence="1">Uncharacterized protein</fullName>
    </submittedName>
</protein>
<evidence type="ECO:0000313" key="2">
    <source>
        <dbReference type="Proteomes" id="UP000324222"/>
    </source>
</evidence>
<proteinExistence type="predicted"/>
<keyword evidence="2" id="KW-1185">Reference proteome</keyword>